<feature type="domain" description="Tip attachment protein J central straight fiber" evidence="2">
    <location>
        <begin position="200"/>
        <end position="281"/>
    </location>
</feature>
<evidence type="ECO:0000256" key="1">
    <source>
        <dbReference type="SAM" id="MobiDB-lite"/>
    </source>
</evidence>
<proteinExistence type="predicted"/>
<sequence length="368" mass="38606">MTKGFRAGSDSAALSENIEVLTGQRGDGRNRAVTYADLADLDLAKLRTGAGGKLQLKPSSNDNTGPAPSFPTQPQNFKANGGFGAVLLEWAMPNYRGHSLTEIYRSTEDNLANAVMVASSAAAVYGDPVDPGWQGYYWIRFINSAGVAGPFNASEGTPAKTAADIDEIIDLINKEINNSPLIGELASGIEDLDQHGGQAFQKMWSTKVDASGITAGIGIVAGIDANGKPIAQVAISASQLFVFDPNNPTDTGSYAIPFSISDGRVVIDEAAIREATIKILNAQTIIADEVKAGISISTPTLNSATINNGKFTVDAAGNLKIGELFSVSNTGRITIKQGTGSIGLVITNERIEVYDEKGALMVRLGKLN</sequence>
<evidence type="ECO:0000313" key="3">
    <source>
        <dbReference type="EMBL" id="AYW93607.1"/>
    </source>
</evidence>
<dbReference type="EMBL" id="CP033713">
    <property type="protein sequence ID" value="AYW93607.1"/>
    <property type="molecule type" value="Genomic_DNA"/>
</dbReference>
<dbReference type="InterPro" id="IPR053171">
    <property type="entry name" value="Viral_Tip_Attach_Protein"/>
</dbReference>
<evidence type="ECO:0000259" key="2">
    <source>
        <dbReference type="Pfam" id="PF09327"/>
    </source>
</evidence>
<name>A0ABN5RAU0_YERPU</name>
<dbReference type="Proteomes" id="UP000268669">
    <property type="component" value="Chromosome"/>
</dbReference>
<gene>
    <name evidence="3" type="ORF">EGX47_21305</name>
</gene>
<protein>
    <submittedName>
        <fullName evidence="3">DUF1983 domain-containing protein</fullName>
    </submittedName>
</protein>
<feature type="compositionally biased region" description="Polar residues" evidence="1">
    <location>
        <begin position="57"/>
        <end position="74"/>
    </location>
</feature>
<dbReference type="InterPro" id="IPR015406">
    <property type="entry name" value="GpJ_CSF"/>
</dbReference>
<evidence type="ECO:0000313" key="4">
    <source>
        <dbReference type="Proteomes" id="UP000268669"/>
    </source>
</evidence>
<feature type="region of interest" description="Disordered" evidence="1">
    <location>
        <begin position="52"/>
        <end position="74"/>
    </location>
</feature>
<dbReference type="RefSeq" id="WP_123784447.1">
    <property type="nucleotide sequence ID" value="NZ_CP033713.1"/>
</dbReference>
<dbReference type="PANTHER" id="PTHR36251">
    <property type="entry name" value="FELS-1 PROPHAGE HOST SPECIFICITY PROTEIN-RELATED"/>
    <property type="match status" value="1"/>
</dbReference>
<keyword evidence="4" id="KW-1185">Reference proteome</keyword>
<reference evidence="3" key="1">
    <citation type="submission" date="2018-11" db="EMBL/GenBank/DDBJ databases">
        <title>FDA dAtabase for Regulatory Grade micrObial Sequences (FDA-ARGOS): Supporting development and validation of Infectious Disease Dx tests.</title>
        <authorList>
            <person name="Bliska J."/>
            <person name="Cleland M.-M."/>
            <person name="Tallon L."/>
            <person name="Sadzewicz L."/>
            <person name="Zhao X."/>
            <person name="Vavikolanu K."/>
            <person name="Mehta A."/>
            <person name="Aluvathingal J."/>
            <person name="Nadendla S."/>
            <person name="Yan Y."/>
            <person name="Sichtig H."/>
        </authorList>
    </citation>
    <scope>NUCLEOTIDE SEQUENCE [LARGE SCALE GENOMIC DNA]</scope>
    <source>
        <strain evidence="3">FDAARGOS_581</strain>
    </source>
</reference>
<accession>A0ABN5RAU0</accession>
<organism evidence="3 4">
    <name type="scientific">Yersinia pseudotuberculosis</name>
    <dbReference type="NCBI Taxonomy" id="633"/>
    <lineage>
        <taxon>Bacteria</taxon>
        <taxon>Pseudomonadati</taxon>
        <taxon>Pseudomonadota</taxon>
        <taxon>Gammaproteobacteria</taxon>
        <taxon>Enterobacterales</taxon>
        <taxon>Yersiniaceae</taxon>
        <taxon>Yersinia</taxon>
    </lineage>
</organism>
<dbReference type="PANTHER" id="PTHR36251:SF2">
    <property type="entry name" value="GIFSY-2 PROPHAGE HOST SPECIFICITY PROTEIN J, PHAGE LAMBDA"/>
    <property type="match status" value="1"/>
</dbReference>
<dbReference type="Pfam" id="PF09327">
    <property type="entry name" value="Phage_Tail_Tip"/>
    <property type="match status" value="1"/>
</dbReference>